<keyword evidence="10 13" id="KW-0067">ATP-binding</keyword>
<evidence type="ECO:0000313" key="15">
    <source>
        <dbReference type="EMBL" id="ERJ25540.1"/>
    </source>
</evidence>
<dbReference type="Pfam" id="PF02606">
    <property type="entry name" value="LpxK"/>
    <property type="match status" value="1"/>
</dbReference>
<dbReference type="GO" id="GO:0005524">
    <property type="term" value="F:ATP binding"/>
    <property type="evidence" value="ECO:0007669"/>
    <property type="project" value="UniProtKB-UniRule"/>
</dbReference>
<comment type="pathway">
    <text evidence="2 13">Glycolipid biosynthesis; lipid IV(A) biosynthesis; lipid IV(A) from (3R)-3-hydroxytetradecanoyl-[acyl-carrier-protein] and UDP-N-acetyl-alpha-D-glucosamine: step 6/6.</text>
</comment>
<keyword evidence="14" id="KW-0812">Transmembrane</keyword>
<evidence type="ECO:0000256" key="5">
    <source>
        <dbReference type="ARBA" id="ARBA00022516"/>
    </source>
</evidence>
<feature type="transmembrane region" description="Helical" evidence="14">
    <location>
        <begin position="22"/>
        <end position="44"/>
    </location>
</feature>
<dbReference type="EMBL" id="ANNI01000008">
    <property type="protein sequence ID" value="ERJ25540.1"/>
    <property type="molecule type" value="Genomic_DNA"/>
</dbReference>
<evidence type="ECO:0000256" key="14">
    <source>
        <dbReference type="SAM" id="Phobius"/>
    </source>
</evidence>
<keyword evidence="9 13" id="KW-0418">Kinase</keyword>
<comment type="similarity">
    <text evidence="13">Belongs to the LpxK family.</text>
</comment>
<dbReference type="eggNOG" id="COG1663">
    <property type="taxonomic scope" value="Bacteria"/>
</dbReference>
<dbReference type="UniPathway" id="UPA00359">
    <property type="reaction ID" value="UER00482"/>
</dbReference>
<comment type="caution">
    <text evidence="15">The sequence shown here is derived from an EMBL/GenBank/DDBJ whole genome shotgun (WGS) entry which is preliminary data.</text>
</comment>
<reference evidence="15 16" key="1">
    <citation type="journal article" date="2013" name="BMC Genomics">
        <title>Comparative genomics of Campylobacter concisus isolates reveals genetic diversity and provides insights into disease association.</title>
        <authorList>
            <person name="Deshpande N.P."/>
            <person name="Kaakoush N.O."/>
            <person name="Wilkins M.R."/>
            <person name="Mitchell H.M."/>
        </authorList>
    </citation>
    <scope>NUCLEOTIDE SEQUENCE [LARGE SCALE GENOMIC DNA]</scope>
    <source>
        <strain evidence="15 16">ATCC 51562</strain>
    </source>
</reference>
<dbReference type="PATRIC" id="fig|1242969.3.peg.1359"/>
<dbReference type="InterPro" id="IPR003758">
    <property type="entry name" value="LpxK"/>
</dbReference>
<evidence type="ECO:0000256" key="4">
    <source>
        <dbReference type="ARBA" id="ARBA00016436"/>
    </source>
</evidence>
<keyword evidence="5 13" id="KW-0444">Lipid biosynthesis</keyword>
<sequence length="311" mass="35434">MFKKLNIFLHSWANDYFFRPNFFQILLAFLLLPLSFIYFLIVVLKKFTARKIDFGIKIISVGNLTLGGSGKTPLCVAIAKNFEGAFIILRGYKRKSKGMQVVARNGEILLDVAASGDEAMIYATSLKNANVIVSEDRKVAIKYAKTHGAKYILLDDGFSKFDIAKFDILVRPNPEPRLKFCLPSGAYRYPFSFYKFADFIASEGQTHFRKSEILNKSEKMVLVTAIANPERLKPFFDECIARVFFPDHYDFSKDELSEILQSYGATSLLMTQKDYVKAKDFGLRVSLVTLEVTLSEEFKKVLERQIKPSLL</sequence>
<dbReference type="Proteomes" id="UP000016627">
    <property type="component" value="Unassembled WGS sequence"/>
</dbReference>
<evidence type="ECO:0000256" key="11">
    <source>
        <dbReference type="ARBA" id="ARBA00023098"/>
    </source>
</evidence>
<keyword evidence="8 13" id="KW-0547">Nucleotide-binding</keyword>
<proteinExistence type="inferred from homology"/>
<dbReference type="AlphaFoldDB" id="U2F6L2"/>
<evidence type="ECO:0000313" key="16">
    <source>
        <dbReference type="Proteomes" id="UP000016627"/>
    </source>
</evidence>
<dbReference type="GO" id="GO:0009244">
    <property type="term" value="P:lipopolysaccharide core region biosynthetic process"/>
    <property type="evidence" value="ECO:0007669"/>
    <property type="project" value="TreeGrafter"/>
</dbReference>
<evidence type="ECO:0000256" key="8">
    <source>
        <dbReference type="ARBA" id="ARBA00022741"/>
    </source>
</evidence>
<dbReference type="PANTHER" id="PTHR42724:SF1">
    <property type="entry name" value="TETRAACYLDISACCHARIDE 4'-KINASE, MITOCHONDRIAL-RELATED"/>
    <property type="match status" value="1"/>
</dbReference>
<dbReference type="PANTHER" id="PTHR42724">
    <property type="entry name" value="TETRAACYLDISACCHARIDE 4'-KINASE"/>
    <property type="match status" value="1"/>
</dbReference>
<dbReference type="RefSeq" id="WP_021091510.1">
    <property type="nucleotide sequence ID" value="NZ_ANNI01000008.1"/>
</dbReference>
<accession>U2F6L2</accession>
<organism evidence="15 16">
    <name type="scientific">Campylobacter concisus ATCC 51562</name>
    <dbReference type="NCBI Taxonomy" id="1242969"/>
    <lineage>
        <taxon>Bacteria</taxon>
        <taxon>Pseudomonadati</taxon>
        <taxon>Campylobacterota</taxon>
        <taxon>Epsilonproteobacteria</taxon>
        <taxon>Campylobacterales</taxon>
        <taxon>Campylobacteraceae</taxon>
        <taxon>Campylobacter</taxon>
    </lineage>
</organism>
<evidence type="ECO:0000256" key="12">
    <source>
        <dbReference type="ARBA" id="ARBA00029757"/>
    </source>
</evidence>
<dbReference type="GO" id="GO:0005886">
    <property type="term" value="C:plasma membrane"/>
    <property type="evidence" value="ECO:0007669"/>
    <property type="project" value="TreeGrafter"/>
</dbReference>
<evidence type="ECO:0000256" key="9">
    <source>
        <dbReference type="ARBA" id="ARBA00022777"/>
    </source>
</evidence>
<evidence type="ECO:0000256" key="6">
    <source>
        <dbReference type="ARBA" id="ARBA00022556"/>
    </source>
</evidence>
<evidence type="ECO:0000256" key="2">
    <source>
        <dbReference type="ARBA" id="ARBA00004870"/>
    </source>
</evidence>
<comment type="catalytic activity">
    <reaction evidence="13">
        <text>a lipid A disaccharide + ATP = a lipid IVA + ADP + H(+)</text>
        <dbReference type="Rhea" id="RHEA:67840"/>
        <dbReference type="ChEBI" id="CHEBI:15378"/>
        <dbReference type="ChEBI" id="CHEBI:30616"/>
        <dbReference type="ChEBI" id="CHEBI:176343"/>
        <dbReference type="ChEBI" id="CHEBI:176425"/>
        <dbReference type="ChEBI" id="CHEBI:456216"/>
        <dbReference type="EC" id="2.7.1.130"/>
    </reaction>
</comment>
<evidence type="ECO:0000256" key="1">
    <source>
        <dbReference type="ARBA" id="ARBA00002274"/>
    </source>
</evidence>
<keyword evidence="14" id="KW-1133">Transmembrane helix</keyword>
<evidence type="ECO:0000256" key="13">
    <source>
        <dbReference type="HAMAP-Rule" id="MF_00409"/>
    </source>
</evidence>
<dbReference type="EC" id="2.7.1.130" evidence="3 13"/>
<dbReference type="GO" id="GO:0009029">
    <property type="term" value="F:lipid-A 4'-kinase activity"/>
    <property type="evidence" value="ECO:0007669"/>
    <property type="project" value="UniProtKB-UniRule"/>
</dbReference>
<evidence type="ECO:0000256" key="10">
    <source>
        <dbReference type="ARBA" id="ARBA00022840"/>
    </source>
</evidence>
<protein>
    <recommendedName>
        <fullName evidence="4 13">Tetraacyldisaccharide 4'-kinase</fullName>
        <ecNumber evidence="3 13">2.7.1.130</ecNumber>
    </recommendedName>
    <alternativeName>
        <fullName evidence="12 13">Lipid A 4'-kinase</fullName>
    </alternativeName>
</protein>
<evidence type="ECO:0000256" key="7">
    <source>
        <dbReference type="ARBA" id="ARBA00022679"/>
    </source>
</evidence>
<dbReference type="NCBIfam" id="NF001892">
    <property type="entry name" value="PRK00652.1-5"/>
    <property type="match status" value="1"/>
</dbReference>
<keyword evidence="11 13" id="KW-0443">Lipid metabolism</keyword>
<name>U2F6L2_9BACT</name>
<keyword evidence="6 13" id="KW-0441">Lipid A biosynthesis</keyword>
<dbReference type="GO" id="GO:0009245">
    <property type="term" value="P:lipid A biosynthetic process"/>
    <property type="evidence" value="ECO:0007669"/>
    <property type="project" value="UniProtKB-UniRule"/>
</dbReference>
<gene>
    <name evidence="13" type="primary">lpxK</name>
    <name evidence="15" type="ORF">ATCC51562_1458</name>
</gene>
<feature type="binding site" evidence="13">
    <location>
        <begin position="65"/>
        <end position="72"/>
    </location>
    <ligand>
        <name>ATP</name>
        <dbReference type="ChEBI" id="CHEBI:30616"/>
    </ligand>
</feature>
<keyword evidence="14" id="KW-0472">Membrane</keyword>
<comment type="function">
    <text evidence="1 13">Transfers the gamma-phosphate of ATP to the 4'-position of a tetraacyldisaccharide 1-phosphate intermediate (termed DS-1-P) to form tetraacyldisaccharide 1,4'-bis-phosphate (lipid IVA).</text>
</comment>
<evidence type="ECO:0000256" key="3">
    <source>
        <dbReference type="ARBA" id="ARBA00012071"/>
    </source>
</evidence>
<keyword evidence="7 13" id="KW-0808">Transferase</keyword>
<dbReference type="HAMAP" id="MF_00409">
    <property type="entry name" value="LpxK"/>
    <property type="match status" value="1"/>
</dbReference>